<keyword evidence="2" id="KW-1185">Reference proteome</keyword>
<sequence>MSTHLSEFGSGSRRIGLCVSTSRKLWNARSEALSISSQCVWLSFLQKVSLDKAGHLLPVMVLKSHEGTDLLLDGMTGNFIDLPHIVLMKPLHTSAQSKANEINIVGLLDVLAGSDSDLRLSETLEEVPQDLNMITSVLLLDENVVPVLIIKDIIHASDDAIHSSLKSKSIAVILNLCLIWYCITSIFPGSGVKRSLNSSTSPGYYPPNPLSAEFHSARKALYQHHLPRLRDKQLSFSRSRVVSDDCSSLLTVYDSQIHFLCDLNGEGGEGELCNLLLKFVFFLLLRSTPASSTLAHGLISFRTSEYSGLLPWQRVNHFPSCGAITRKDALCRNFRKMRIVHGSSVYSFSVYDFNPFPFRYQHLTPMNPSYDRSDSSFDCRHLSASDSITIHFRPRFDNRDCRKHSGTALKFVPISSQFFN</sequence>
<evidence type="ECO:0000313" key="1">
    <source>
        <dbReference type="EMBL" id="KAK3773981.1"/>
    </source>
</evidence>
<organism evidence="1 2">
    <name type="scientific">Elysia crispata</name>
    <name type="common">lettuce slug</name>
    <dbReference type="NCBI Taxonomy" id="231223"/>
    <lineage>
        <taxon>Eukaryota</taxon>
        <taxon>Metazoa</taxon>
        <taxon>Spiralia</taxon>
        <taxon>Lophotrochozoa</taxon>
        <taxon>Mollusca</taxon>
        <taxon>Gastropoda</taxon>
        <taxon>Heterobranchia</taxon>
        <taxon>Euthyneura</taxon>
        <taxon>Panpulmonata</taxon>
        <taxon>Sacoglossa</taxon>
        <taxon>Placobranchoidea</taxon>
        <taxon>Plakobranchidae</taxon>
        <taxon>Elysia</taxon>
    </lineage>
</organism>
<name>A0AAE0ZS61_9GAST</name>
<gene>
    <name evidence="1" type="ORF">RRG08_056753</name>
</gene>
<dbReference type="AlphaFoldDB" id="A0AAE0ZS61"/>
<proteinExistence type="predicted"/>
<protein>
    <submittedName>
        <fullName evidence="1">Uncharacterized protein</fullName>
    </submittedName>
</protein>
<comment type="caution">
    <text evidence="1">The sequence shown here is derived from an EMBL/GenBank/DDBJ whole genome shotgun (WGS) entry which is preliminary data.</text>
</comment>
<dbReference type="Proteomes" id="UP001283361">
    <property type="component" value="Unassembled WGS sequence"/>
</dbReference>
<evidence type="ECO:0000313" key="2">
    <source>
        <dbReference type="Proteomes" id="UP001283361"/>
    </source>
</evidence>
<accession>A0AAE0ZS61</accession>
<dbReference type="EMBL" id="JAWDGP010003471">
    <property type="protein sequence ID" value="KAK3773981.1"/>
    <property type="molecule type" value="Genomic_DNA"/>
</dbReference>
<reference evidence="1" key="1">
    <citation type="journal article" date="2023" name="G3 (Bethesda)">
        <title>A reference genome for the long-term kleptoplast-retaining sea slug Elysia crispata morphotype clarki.</title>
        <authorList>
            <person name="Eastman K.E."/>
            <person name="Pendleton A.L."/>
            <person name="Shaikh M.A."/>
            <person name="Suttiyut T."/>
            <person name="Ogas R."/>
            <person name="Tomko P."/>
            <person name="Gavelis G."/>
            <person name="Widhalm J.R."/>
            <person name="Wisecaver J.H."/>
        </authorList>
    </citation>
    <scope>NUCLEOTIDE SEQUENCE</scope>
    <source>
        <strain evidence="1">ECLA1</strain>
    </source>
</reference>